<dbReference type="NCBIfam" id="TIGR01509">
    <property type="entry name" value="HAD-SF-IA-v3"/>
    <property type="match status" value="1"/>
</dbReference>
<dbReference type="InterPro" id="IPR051540">
    <property type="entry name" value="S-2-haloacid_dehalogenase"/>
</dbReference>
<proteinExistence type="predicted"/>
<dbReference type="Pfam" id="PF00702">
    <property type="entry name" value="Hydrolase"/>
    <property type="match status" value="1"/>
</dbReference>
<dbReference type="SFLD" id="SFLDG01129">
    <property type="entry name" value="C1.5:_HAD__Beta-PGM__Phosphata"/>
    <property type="match status" value="1"/>
</dbReference>
<dbReference type="EMBL" id="JAAGBB010000005">
    <property type="protein sequence ID" value="MBR0663746.1"/>
    <property type="molecule type" value="Genomic_DNA"/>
</dbReference>
<dbReference type="InterPro" id="IPR023198">
    <property type="entry name" value="PGP-like_dom2"/>
</dbReference>
<protein>
    <submittedName>
        <fullName evidence="2">HAD-IA family hydrolase</fullName>
    </submittedName>
</protein>
<organism evidence="2 3">
    <name type="scientific">Plastoroseomonas hellenica</name>
    <dbReference type="NCBI Taxonomy" id="2687306"/>
    <lineage>
        <taxon>Bacteria</taxon>
        <taxon>Pseudomonadati</taxon>
        <taxon>Pseudomonadota</taxon>
        <taxon>Alphaproteobacteria</taxon>
        <taxon>Acetobacterales</taxon>
        <taxon>Acetobacteraceae</taxon>
        <taxon>Plastoroseomonas</taxon>
    </lineage>
</organism>
<dbReference type="SUPFAM" id="SSF56784">
    <property type="entry name" value="HAD-like"/>
    <property type="match status" value="1"/>
</dbReference>
<name>A0ABS5ETY0_9PROT</name>
<reference evidence="3" key="1">
    <citation type="journal article" date="2021" name="Syst. Appl. Microbiol.">
        <title>Roseomonas hellenica sp. nov., isolated from roots of wild-growing Alkanna tinctoria.</title>
        <authorList>
            <person name="Rat A."/>
            <person name="Naranjo H.D."/>
            <person name="Lebbe L."/>
            <person name="Cnockaert M."/>
            <person name="Krigas N."/>
            <person name="Grigoriadou K."/>
            <person name="Maloupa E."/>
            <person name="Willems A."/>
        </authorList>
    </citation>
    <scope>NUCLEOTIDE SEQUENCE [LARGE SCALE GENOMIC DNA]</scope>
    <source>
        <strain evidence="3">LMG 31523</strain>
    </source>
</reference>
<dbReference type="InterPro" id="IPR006439">
    <property type="entry name" value="HAD-SF_hydro_IA"/>
</dbReference>
<dbReference type="RefSeq" id="WP_211851346.1">
    <property type="nucleotide sequence ID" value="NZ_JAAGBB010000005.1"/>
</dbReference>
<evidence type="ECO:0000256" key="1">
    <source>
        <dbReference type="ARBA" id="ARBA00022801"/>
    </source>
</evidence>
<keyword evidence="3" id="KW-1185">Reference proteome</keyword>
<accession>A0ABS5ETY0</accession>
<dbReference type="PANTHER" id="PTHR43316:SF3">
    <property type="entry name" value="HALOACID DEHALOGENASE, TYPE II (AFU_ORTHOLOGUE AFUA_2G07750)-RELATED"/>
    <property type="match status" value="1"/>
</dbReference>
<sequence length="206" mass="21455">MPHPKAVIFDLLTALLDSWTVWDAAAGGAEAGRSWRARYLELTYGCGAYRSYEALVAEAARDAGLTAAAPAALHAGWDGLMPWPEVSAVLAGLRARGLLLGVATNCSVELGRRAAARCGVPFDAVITAEEAGFYKPRPEPYRAVLAALGVAPEDALFVAGSSADVPGAAGVGMRVVWHNRVGLPARPGPKPLREARTLDAALEGLA</sequence>
<dbReference type="Gene3D" id="1.10.150.240">
    <property type="entry name" value="Putative phosphatase, domain 2"/>
    <property type="match status" value="1"/>
</dbReference>
<evidence type="ECO:0000313" key="3">
    <source>
        <dbReference type="Proteomes" id="UP001196870"/>
    </source>
</evidence>
<dbReference type="PANTHER" id="PTHR43316">
    <property type="entry name" value="HYDROLASE, HALOACID DELAHOGENASE-RELATED"/>
    <property type="match status" value="1"/>
</dbReference>
<dbReference type="GO" id="GO:0016787">
    <property type="term" value="F:hydrolase activity"/>
    <property type="evidence" value="ECO:0007669"/>
    <property type="project" value="UniProtKB-KW"/>
</dbReference>
<dbReference type="NCBIfam" id="TIGR01493">
    <property type="entry name" value="HAD-SF-IA-v2"/>
    <property type="match status" value="1"/>
</dbReference>
<dbReference type="Gene3D" id="3.40.50.1000">
    <property type="entry name" value="HAD superfamily/HAD-like"/>
    <property type="match status" value="1"/>
</dbReference>
<dbReference type="SFLD" id="SFLDS00003">
    <property type="entry name" value="Haloacid_Dehalogenase"/>
    <property type="match status" value="1"/>
</dbReference>
<evidence type="ECO:0000313" key="2">
    <source>
        <dbReference type="EMBL" id="MBR0663746.1"/>
    </source>
</evidence>
<gene>
    <name evidence="2" type="ORF">GXW71_05180</name>
</gene>
<dbReference type="InterPro" id="IPR023214">
    <property type="entry name" value="HAD_sf"/>
</dbReference>
<dbReference type="PRINTS" id="PR00413">
    <property type="entry name" value="HADHALOGNASE"/>
</dbReference>
<keyword evidence="1 2" id="KW-0378">Hydrolase</keyword>
<dbReference type="InterPro" id="IPR036412">
    <property type="entry name" value="HAD-like_sf"/>
</dbReference>
<comment type="caution">
    <text evidence="2">The sequence shown here is derived from an EMBL/GenBank/DDBJ whole genome shotgun (WGS) entry which is preliminary data.</text>
</comment>
<dbReference type="Proteomes" id="UP001196870">
    <property type="component" value="Unassembled WGS sequence"/>
</dbReference>